<evidence type="ECO:0000313" key="3">
    <source>
        <dbReference type="EMBL" id="GEZ22551.1"/>
    </source>
</evidence>
<gene>
    <name evidence="3" type="ORF">Tci_494524</name>
</gene>
<dbReference type="InterPro" id="IPR012337">
    <property type="entry name" value="RNaseH-like_sf"/>
</dbReference>
<dbReference type="Pfam" id="PF24626">
    <property type="entry name" value="SH3_Tf2-1"/>
    <property type="match status" value="1"/>
</dbReference>
<dbReference type="PANTHER" id="PTHR45835:SF99">
    <property type="entry name" value="CHROMO DOMAIN-CONTAINING PROTEIN-RELATED"/>
    <property type="match status" value="1"/>
</dbReference>
<accession>A0A699I9H4</accession>
<comment type="caution">
    <text evidence="3">The sequence shown here is derived from an EMBL/GenBank/DDBJ whole genome shotgun (WGS) entry which is preliminary data.</text>
</comment>
<dbReference type="EMBL" id="BKCJ010254372">
    <property type="protein sequence ID" value="GEZ22551.1"/>
    <property type="molecule type" value="Genomic_DNA"/>
</dbReference>
<evidence type="ECO:0000259" key="2">
    <source>
        <dbReference type="Pfam" id="PF24626"/>
    </source>
</evidence>
<dbReference type="InterPro" id="IPR056924">
    <property type="entry name" value="SH3_Tf2-1"/>
</dbReference>
<dbReference type="AlphaFoldDB" id="A0A699I9H4"/>
<dbReference type="Pfam" id="PF08284">
    <property type="entry name" value="RVP_2"/>
    <property type="match status" value="1"/>
</dbReference>
<dbReference type="Gene3D" id="3.30.420.10">
    <property type="entry name" value="Ribonuclease H-like superfamily/Ribonuclease H"/>
    <property type="match status" value="1"/>
</dbReference>
<name>A0A699I9H4_TANCI</name>
<evidence type="ECO:0000256" key="1">
    <source>
        <dbReference type="SAM" id="MobiDB-lite"/>
    </source>
</evidence>
<feature type="region of interest" description="Disordered" evidence="1">
    <location>
        <begin position="1"/>
        <end position="23"/>
    </location>
</feature>
<proteinExistence type="predicted"/>
<dbReference type="InterPro" id="IPR043502">
    <property type="entry name" value="DNA/RNA_pol_sf"/>
</dbReference>
<sequence>MGEPSKDKNGRDDNKRTRTGNVFATTVNPVGREKEGAWPKCTTYNSYHASEDLVAHASTVTTRGRGNQENQARGRAFMLGAEEARQDPNIMTGTFTLNDHYATTVFDSGADCSFIFTTFIPLLGIEPSEIGFRFEIEISNEQLVEIDKWYGKVLRVLKEKLDEKMRQLKSAKAKDKKQREIVVVRYFPEEKLYAKVCKCEFWLREVMFLRHVINGNGIYVDPSKIEVVKNWKYPRTLIEPKRVRAMNMILQSSIKDKILAGQKDTVDEFTGLQRGLDKMIEQRSDGTLYYLDRIWVSLKGEVRTLIMDEAHKSKYYVHLGADKMYYDLRDRPSGLLWQPEIPVWKWEGITIDIVSKLPRTSSGHDTIWIIMDQLNKSAHSLPMRVDYKMDRLYLNETVARHGTCLDMSAAYHPQTDGQSEHTIQTLEDMLRACVLDFEGSWDVHFPLVEFLYNNSYHSCVRCTSFEALYGRNFCSAIIYANKRRKPLEFSEGDYVLLKMLPWKGVLRFGKKGKLAPRFVRPFEIFEKVDHVAYRLDLPEEFNGVLDMFHVSNLKKCLADLTLKVPLDEI</sequence>
<reference evidence="3" key="1">
    <citation type="journal article" date="2019" name="Sci. Rep.">
        <title>Draft genome of Tanacetum cinerariifolium, the natural source of mosquito coil.</title>
        <authorList>
            <person name="Yamashiro T."/>
            <person name="Shiraishi A."/>
            <person name="Satake H."/>
            <person name="Nakayama K."/>
        </authorList>
    </citation>
    <scope>NUCLEOTIDE SEQUENCE</scope>
</reference>
<protein>
    <recommendedName>
        <fullName evidence="2">Tf2-1-like SH3-like domain-containing protein</fullName>
    </recommendedName>
</protein>
<dbReference type="SUPFAM" id="SSF53098">
    <property type="entry name" value="Ribonuclease H-like"/>
    <property type="match status" value="1"/>
</dbReference>
<organism evidence="3">
    <name type="scientific">Tanacetum cinerariifolium</name>
    <name type="common">Dalmatian daisy</name>
    <name type="synonym">Chrysanthemum cinerariifolium</name>
    <dbReference type="NCBI Taxonomy" id="118510"/>
    <lineage>
        <taxon>Eukaryota</taxon>
        <taxon>Viridiplantae</taxon>
        <taxon>Streptophyta</taxon>
        <taxon>Embryophyta</taxon>
        <taxon>Tracheophyta</taxon>
        <taxon>Spermatophyta</taxon>
        <taxon>Magnoliopsida</taxon>
        <taxon>eudicotyledons</taxon>
        <taxon>Gunneridae</taxon>
        <taxon>Pentapetalae</taxon>
        <taxon>asterids</taxon>
        <taxon>campanulids</taxon>
        <taxon>Asterales</taxon>
        <taxon>Asteraceae</taxon>
        <taxon>Asteroideae</taxon>
        <taxon>Anthemideae</taxon>
        <taxon>Anthemidinae</taxon>
        <taxon>Tanacetum</taxon>
    </lineage>
</organism>
<dbReference type="GO" id="GO:0003676">
    <property type="term" value="F:nucleic acid binding"/>
    <property type="evidence" value="ECO:0007669"/>
    <property type="project" value="InterPro"/>
</dbReference>
<feature type="compositionally biased region" description="Basic and acidic residues" evidence="1">
    <location>
        <begin position="1"/>
        <end position="16"/>
    </location>
</feature>
<dbReference type="PANTHER" id="PTHR45835">
    <property type="entry name" value="YALI0A06105P"/>
    <property type="match status" value="1"/>
</dbReference>
<dbReference type="InterPro" id="IPR036397">
    <property type="entry name" value="RNaseH_sf"/>
</dbReference>
<feature type="domain" description="Tf2-1-like SH3-like" evidence="2">
    <location>
        <begin position="492"/>
        <end position="556"/>
    </location>
</feature>
<dbReference type="SUPFAM" id="SSF56672">
    <property type="entry name" value="DNA/RNA polymerases"/>
    <property type="match status" value="1"/>
</dbReference>